<organism evidence="2 3">
    <name type="scientific">Phytophthora cactorum</name>
    <dbReference type="NCBI Taxonomy" id="29920"/>
    <lineage>
        <taxon>Eukaryota</taxon>
        <taxon>Sar</taxon>
        <taxon>Stramenopiles</taxon>
        <taxon>Oomycota</taxon>
        <taxon>Peronosporomycetes</taxon>
        <taxon>Peronosporales</taxon>
        <taxon>Peronosporaceae</taxon>
        <taxon>Phytophthora</taxon>
    </lineage>
</organism>
<dbReference type="OrthoDB" id="110765at2759"/>
<comment type="caution">
    <text evidence="2">The sequence shown here is derived from an EMBL/GenBank/DDBJ whole genome shotgun (WGS) entry which is preliminary data.</text>
</comment>
<name>A0A8T1UW95_9STRA</name>
<feature type="compositionally biased region" description="Polar residues" evidence="1">
    <location>
        <begin position="26"/>
        <end position="48"/>
    </location>
</feature>
<dbReference type="EMBL" id="JAENGZ010000097">
    <property type="protein sequence ID" value="KAG6969418.1"/>
    <property type="molecule type" value="Genomic_DNA"/>
</dbReference>
<reference evidence="2" key="1">
    <citation type="submission" date="2021-01" db="EMBL/GenBank/DDBJ databases">
        <title>Phytophthora aleatoria, a newly-described species from Pinus radiata is distinct from Phytophthora cactorum isolates based on comparative genomics.</title>
        <authorList>
            <person name="Mcdougal R."/>
            <person name="Panda P."/>
            <person name="Williams N."/>
            <person name="Studholme D.J."/>
        </authorList>
    </citation>
    <scope>NUCLEOTIDE SEQUENCE</scope>
    <source>
        <strain evidence="2">NZFS 3830</strain>
    </source>
</reference>
<feature type="compositionally biased region" description="Polar residues" evidence="1">
    <location>
        <begin position="171"/>
        <end position="181"/>
    </location>
</feature>
<dbReference type="AlphaFoldDB" id="A0A8T1UW95"/>
<feature type="compositionally biased region" description="Basic and acidic residues" evidence="1">
    <location>
        <begin position="108"/>
        <end position="118"/>
    </location>
</feature>
<accession>A0A8T1UW95</accession>
<feature type="compositionally biased region" description="Basic and acidic residues" evidence="1">
    <location>
        <begin position="1"/>
        <end position="19"/>
    </location>
</feature>
<feature type="compositionally biased region" description="Polar residues" evidence="1">
    <location>
        <begin position="150"/>
        <end position="161"/>
    </location>
</feature>
<evidence type="ECO:0000313" key="2">
    <source>
        <dbReference type="EMBL" id="KAG6969418.1"/>
    </source>
</evidence>
<protein>
    <submittedName>
        <fullName evidence="2">Uncharacterized protein</fullName>
    </submittedName>
</protein>
<feature type="compositionally biased region" description="Polar residues" evidence="1">
    <location>
        <begin position="79"/>
        <end position="95"/>
    </location>
</feature>
<evidence type="ECO:0000256" key="1">
    <source>
        <dbReference type="SAM" id="MobiDB-lite"/>
    </source>
</evidence>
<feature type="compositionally biased region" description="Basic and acidic residues" evidence="1">
    <location>
        <begin position="68"/>
        <end position="78"/>
    </location>
</feature>
<proteinExistence type="predicted"/>
<evidence type="ECO:0000313" key="3">
    <source>
        <dbReference type="Proteomes" id="UP000688947"/>
    </source>
</evidence>
<feature type="region of interest" description="Disordered" evidence="1">
    <location>
        <begin position="1"/>
        <end position="130"/>
    </location>
</feature>
<gene>
    <name evidence="2" type="ORF">JG687_00003233</name>
</gene>
<sequence>MTQGRNDDSAGSDSSERDGLAWLSAKSANNERNGAAQPVTTADTTNELPATVDEYTKEPMSKQPVTDDLQKEASRSTSEEPNTADDQSRSNTVEATSPAGPLTRAAKRRADELRRQREGAQAAADRQSGVLVDVGTADHFTAVGEMTGGMATQTTPTQDTSNEAERRGATRSYSSCCRSDG</sequence>
<dbReference type="VEuPathDB" id="FungiDB:PC110_g9820"/>
<feature type="region of interest" description="Disordered" evidence="1">
    <location>
        <begin position="144"/>
        <end position="181"/>
    </location>
</feature>
<dbReference type="Proteomes" id="UP000688947">
    <property type="component" value="Unassembled WGS sequence"/>
</dbReference>